<evidence type="ECO:0000256" key="1">
    <source>
        <dbReference type="SAM" id="Phobius"/>
    </source>
</evidence>
<dbReference type="Proteomes" id="UP001153620">
    <property type="component" value="Chromosome 4"/>
</dbReference>
<proteinExistence type="predicted"/>
<dbReference type="AlphaFoldDB" id="A0A9N9WXX8"/>
<feature type="transmembrane region" description="Helical" evidence="1">
    <location>
        <begin position="12"/>
        <end position="30"/>
    </location>
</feature>
<sequence length="74" mass="8533">MSGGLKDFGKRWIVTIVMVPSIAVVHMVWLKLQDVPTLVKPEEKQGFPHLAIFHKMHSAQHFDSRIRSFTHQPD</sequence>
<dbReference type="EMBL" id="OU895880">
    <property type="protein sequence ID" value="CAG9810017.1"/>
    <property type="molecule type" value="Genomic_DNA"/>
</dbReference>
<accession>A0A9N9WXX8</accession>
<dbReference type="OrthoDB" id="6434695at2759"/>
<gene>
    <name evidence="2" type="ORF">CHIRRI_LOCUS12834</name>
</gene>
<evidence type="ECO:0000313" key="3">
    <source>
        <dbReference type="Proteomes" id="UP001153620"/>
    </source>
</evidence>
<keyword evidence="1" id="KW-0812">Transmembrane</keyword>
<protein>
    <submittedName>
        <fullName evidence="2">Uncharacterized protein</fullName>
    </submittedName>
</protein>
<evidence type="ECO:0000313" key="2">
    <source>
        <dbReference type="EMBL" id="CAG9810017.1"/>
    </source>
</evidence>
<reference evidence="2" key="1">
    <citation type="submission" date="2022-01" db="EMBL/GenBank/DDBJ databases">
        <authorList>
            <person name="King R."/>
        </authorList>
    </citation>
    <scope>NUCLEOTIDE SEQUENCE</scope>
</reference>
<keyword evidence="3" id="KW-1185">Reference proteome</keyword>
<organism evidence="2 3">
    <name type="scientific">Chironomus riparius</name>
    <dbReference type="NCBI Taxonomy" id="315576"/>
    <lineage>
        <taxon>Eukaryota</taxon>
        <taxon>Metazoa</taxon>
        <taxon>Ecdysozoa</taxon>
        <taxon>Arthropoda</taxon>
        <taxon>Hexapoda</taxon>
        <taxon>Insecta</taxon>
        <taxon>Pterygota</taxon>
        <taxon>Neoptera</taxon>
        <taxon>Endopterygota</taxon>
        <taxon>Diptera</taxon>
        <taxon>Nematocera</taxon>
        <taxon>Chironomoidea</taxon>
        <taxon>Chironomidae</taxon>
        <taxon>Chironominae</taxon>
        <taxon>Chironomus</taxon>
    </lineage>
</organism>
<reference evidence="2" key="2">
    <citation type="submission" date="2022-10" db="EMBL/GenBank/DDBJ databases">
        <authorList>
            <consortium name="ENA_rothamsted_submissions"/>
            <consortium name="culmorum"/>
            <person name="King R."/>
        </authorList>
    </citation>
    <scope>NUCLEOTIDE SEQUENCE</scope>
</reference>
<keyword evidence="1" id="KW-1133">Transmembrane helix</keyword>
<keyword evidence="1" id="KW-0472">Membrane</keyword>
<name>A0A9N9WXX8_9DIPT</name>